<dbReference type="Gene3D" id="1.10.533.10">
    <property type="entry name" value="Death Domain, Fas"/>
    <property type="match status" value="1"/>
</dbReference>
<evidence type="ECO:0000313" key="12">
    <source>
        <dbReference type="Proteomes" id="UP000472276"/>
    </source>
</evidence>
<dbReference type="Gene3D" id="1.20.58.1200">
    <property type="entry name" value="RNA silencing suppressor P21, N-terminal domain"/>
    <property type="match status" value="10"/>
</dbReference>
<dbReference type="Ensembl" id="ENSOABT00000071249.1">
    <property type="protein sequence ID" value="ENSOABP00000066038.1"/>
    <property type="gene ID" value="ENSOABG00000039840.1"/>
</dbReference>
<dbReference type="Gene3D" id="3.40.50.300">
    <property type="entry name" value="P-loop containing nucleotide triphosphate hydrolases"/>
    <property type="match status" value="1"/>
</dbReference>
<evidence type="ECO:0000259" key="9">
    <source>
        <dbReference type="PROSITE" id="PS50209"/>
    </source>
</evidence>
<accession>A0AAZ1XEG2</accession>
<evidence type="ECO:0000256" key="6">
    <source>
        <dbReference type="ARBA" id="ARBA00022840"/>
    </source>
</evidence>
<proteinExistence type="predicted"/>
<dbReference type="Gene3D" id="3.80.10.10">
    <property type="entry name" value="Ribonuclease Inhibitor"/>
    <property type="match status" value="1"/>
</dbReference>
<keyword evidence="7" id="KW-0832">Ubl conjugation</keyword>
<dbReference type="InterPro" id="IPR052090">
    <property type="entry name" value="Cytolytic_pore-forming_toxin"/>
</dbReference>
<dbReference type="Pfam" id="PF13516">
    <property type="entry name" value="LRR_6"/>
    <property type="match status" value="2"/>
</dbReference>
<dbReference type="GO" id="GO:0005524">
    <property type="term" value="F:ATP binding"/>
    <property type="evidence" value="ECO:0007669"/>
    <property type="project" value="UniProtKB-KW"/>
</dbReference>
<dbReference type="Pfam" id="PF17776">
    <property type="entry name" value="NLRC4_HD2"/>
    <property type="match status" value="1"/>
</dbReference>
<evidence type="ECO:0000256" key="7">
    <source>
        <dbReference type="ARBA" id="ARBA00022843"/>
    </source>
</evidence>
<evidence type="ECO:0000256" key="4">
    <source>
        <dbReference type="ARBA" id="ARBA00022737"/>
    </source>
</evidence>
<dbReference type="PANTHER" id="PTHR31594:SF16">
    <property type="entry name" value="SI:CH211-281L24.3"/>
    <property type="match status" value="1"/>
</dbReference>
<dbReference type="PROSITE" id="PS50837">
    <property type="entry name" value="NACHT"/>
    <property type="match status" value="1"/>
</dbReference>
<dbReference type="CDD" id="cd01671">
    <property type="entry name" value="CARD"/>
    <property type="match status" value="1"/>
</dbReference>
<sequence length="2833" mass="323247">MACASQSALDYVRSARDHLVRTLKGFTEVVEKLSTRGFFSEEDVNKIKSESDGFDKTRRIVDYVIEKGEEACYEFLRIIDKTRRTSGERSVSFAESSSSLSNMFDLNYWISCFSFREDINMDVTSLQGPSPCHRYQQKLKSEAQKISERSWTQSKAVLFNKQSSLSYTSLVLDTQGQASPSKIKKSKIKKSRKLRPKKLKMYIPEDKHGTSPSELLKTYERKILLVGKPGTGKTAVVHQMLKLWSEKDNRDLDYMFYFDMRETPNITELHKLDDLLFSVFCEPDEGKDEVLEDMKDNADSVTIIFDGVTDVGSTSVVFKLIQKTLLPEAKIIITCRPEVESADFLLDWDCLRVEVKGFSEQSIREYLSKNLSEDHFNKVLCNLELFSLCHVPMYALMVVACFSFEGSDFSPHPCTVTEIYLNILHFCNQRNVSKTSENESTKWDAILSLSQAAFCATEGKNVNLTSLPKLDSCANLAILSRNVIQVSPTVRKPLCAFLHYTVQEFFAALWVLKDPEKTRCVLQQCLVQGNKHMKHLVPFLCGLLNEKNTDLLESLLPPQQLRDTSDWFFKHLVTTFVGCSDSEDCEMDLMFLCQCLYESQSPDACLCLLDKLDYFIDVSGETLDPQQCCVLAYVISQSKERKIELNLEDTTVSKQGMRPLLGCLSKLQRSDSLSRQLWTISLLTDGDVDYVSLLDFTENQLHLPVNSKTQLYDRAVRVLQERKRKVKVCLHCDHRVCQSASSFLLHRLPHIHSLSFCQSSGNLSDQTELLMNLFIVAAEREQRTGEKILNMLSSVCSYQKFPLHSNSNDKYQSDFMLDLYSHVKDYESKTGLSVLPSLQSVFQSAPAVWSIKLSERKTSILLEVLKLQPEKKQVELTGCSHEESEVRSLLQCLPYISQLRVDAETSDEDRTKIFVSLFCAAAERDQQTGEKILELLASVCRYKNSPLKEKWCDFLLDLYSYETKTGLSVLPSLQSVFQSAPAVWSIKLSERKTSILLEVLKLQPEKKQVELTDCSHEESEVRSFLQCLPYISQLSVYFETQDGEIKFFVSLFCAAAEREQQTGEKILELLASVCTYQTFPLHETYFYDDDLKHYQSDFLLDLYSHVKDNETKTGLSVLPSLQSVFQSAPAVWSIKLSERKTSILLEVLKLQPEKKQVELRRCSHEESEVRSLLQCLPYISQLSVDPLRSRRHKAVRIFVSLFCAAAEREQQTGEKILELLASVCTYQTFPLHERHRNKYYQSDFLLDLYSHVKDCETKTGLSVLPSLQSVFQSAPAVWSIKLSERKTSILLEVLKLQPEKKQVELRRCSHEESEVRSLLQCLPYISQLRVDAETSDEDRTKIFVSLFCAAAEREQQTGEKILELLASVCTYQTFPLHERRMDDDDDDDDDNDDDLKQYRLDFLLDLYSHVKDCETKTGLSVLPSLQSVFQSAPAVWSIKLSERKTSILLEVLKLQPEKKQVELTGCSHEESEVRGFLQCLPYISQLSFGYDGFSAPREAVMFFGSLFCAVAEREQQTGEKILELLASLCTYQTFPVHERDMDEDDDYDLKLYRLDFLLDLCSHVKDYETKTGLSVLPSLQSVFQSTPAVWVIYLSERKTSILLEVLKVQPEKKQVELLMWQGEEEEESEVRSLLQCLPYISQLSFAYDGCSDPDEAVGFFVSLFCAAAEREQQTGEKILELLASVCTYQTFPLHEKYLDDGDDLKQYQSDFLLDLFSHMKDYESKTGLSVLPSLQSVFQSAPAVWSIDLSERKTSILLEVLKLQPEKKQVELTDFSHEESEVRSLLQCLPYISQLRVDAETSDEDTRIFVSLFCAAAEREQQTGEKILELLASVCRYQTFPLHERRMDDDDDLKQYRLDFLLDLYSHVKDNETKTGLSVLPSLQSVFQSAPAVWSIKLSERKTSILLEVLKLQPEKKQVELRRCSHEESEVRSLLQCLPYISQLSVDPLRSRRHKAVRIFVSLFCAAAEREQQTGEKILELLASVCTYQTFPLHERHMDDDDDDDDDLKQYQINFLLDLYSHVKDCETKTGLSVLPSLQSVFQSAPAVWSIKLSERKTSILLEVLKLQPEKKPVELRGCSHEESEVRSFLQCLPYISQLRVDVWNHHEAVRIFVSLFCAAAEREQQTGEKILELLASVCTYQTFPLHERRMDDYDYDDLKQYQSDFLLDLCSHVKDYETKTGLSVLPSLQSVFQSAPAVWSIDLSERKTSILLEVLKLQPEKKQVELTDCSHEESEVRSFLQCLPYISQLSCDPDFFQSVCTSMSVRSREEAQQLESLLQLLGFQLLLTGELHRKSCWSVGRVLRLCGSKVDLILTPSKMSARGGALLFRHTTQLHSLRLSIDMSLLLSQWVRRGRAACRLAVEELSLVPKKARPSHRVLLRAVSSLASLLRYWTVGRLDLTETCIPAQGLIALLLHDGPLTVKLSEESFQQLLSLLHETQDKDLTLSFLSKVGGDLTSCCLSWELLHYLLQQPSAQTITVNLRKNLFLQEETTRLLPFLDRIVFKRPSPSFVISSIRELYRAHNSHTVPSLLRSLGHVINLSCRKLDSVDCAALIFILKHGDGVKLNLLWTSIPAGGVESILLMLDNVSHLSVDRNQLLRFIHCCAACDVQQEAASGLLRTLQHSLDLSCSSCVELPEEDQPEPLSLTADDCRAVSTILTHSSRDTQLDLRDCEVEDSVLDLLFPVLHRVRLRVSKTVLLQLLSLVPVNSERDTVRRAVYLCTALGGELDLSHSTLDQRVCGALVQMLDSCEGLTELDLSHCQLTDQLLLPLITHLHKVQVLDLSHNQITDASTDVLLQLLSINPSIHSVRLFSNNIVHRAAFKEHTQFEIW</sequence>
<dbReference type="Proteomes" id="UP000472276">
    <property type="component" value="Unassembled WGS sequence"/>
</dbReference>
<reference evidence="11" key="2">
    <citation type="submission" date="2025-08" db="UniProtKB">
        <authorList>
            <consortium name="Ensembl"/>
        </authorList>
    </citation>
    <scope>IDENTIFICATION</scope>
</reference>
<keyword evidence="3" id="KW-0399">Innate immunity</keyword>
<evidence type="ECO:0000313" key="11">
    <source>
        <dbReference type="Ensembl" id="ENSOABP00000066038.1"/>
    </source>
</evidence>
<keyword evidence="6" id="KW-0067">ATP-binding</keyword>
<keyword evidence="5" id="KW-0547">Nucleotide-binding</keyword>
<feature type="domain" description="NACHT" evidence="10">
    <location>
        <begin position="221"/>
        <end position="337"/>
    </location>
</feature>
<organism evidence="11 12">
    <name type="scientific">Oreochromis aureus</name>
    <name type="common">Israeli tilapia</name>
    <name type="synonym">Chromis aureus</name>
    <dbReference type="NCBI Taxonomy" id="47969"/>
    <lineage>
        <taxon>Eukaryota</taxon>
        <taxon>Metazoa</taxon>
        <taxon>Chordata</taxon>
        <taxon>Craniata</taxon>
        <taxon>Vertebrata</taxon>
        <taxon>Euteleostomi</taxon>
        <taxon>Actinopterygii</taxon>
        <taxon>Neopterygii</taxon>
        <taxon>Teleostei</taxon>
        <taxon>Neoteleostei</taxon>
        <taxon>Acanthomorphata</taxon>
        <taxon>Ovalentaria</taxon>
        <taxon>Cichlomorphae</taxon>
        <taxon>Cichliformes</taxon>
        <taxon>Cichlidae</taxon>
        <taxon>African cichlids</taxon>
        <taxon>Pseudocrenilabrinae</taxon>
        <taxon>Oreochromini</taxon>
        <taxon>Oreochromis</taxon>
    </lineage>
</organism>
<dbReference type="InterPro" id="IPR032675">
    <property type="entry name" value="LRR_dom_sf"/>
</dbReference>
<dbReference type="GO" id="GO:0005737">
    <property type="term" value="C:cytoplasm"/>
    <property type="evidence" value="ECO:0007669"/>
    <property type="project" value="UniProtKB-SubCell"/>
</dbReference>
<name>A0AAZ1XEG2_OREAU</name>
<dbReference type="Pfam" id="PF05729">
    <property type="entry name" value="NACHT"/>
    <property type="match status" value="1"/>
</dbReference>
<dbReference type="PANTHER" id="PTHR31594">
    <property type="entry name" value="AIG1-TYPE G DOMAIN-CONTAINING PROTEIN"/>
    <property type="match status" value="1"/>
</dbReference>
<protein>
    <recommendedName>
        <fullName evidence="13">NACHT domain-containing protein</fullName>
    </recommendedName>
</protein>
<dbReference type="InterPro" id="IPR041267">
    <property type="entry name" value="NLRP_HD2"/>
</dbReference>
<dbReference type="Pfam" id="PF00619">
    <property type="entry name" value="CARD"/>
    <property type="match status" value="1"/>
</dbReference>
<evidence type="ECO:0000256" key="5">
    <source>
        <dbReference type="ARBA" id="ARBA00022741"/>
    </source>
</evidence>
<evidence type="ECO:0000256" key="3">
    <source>
        <dbReference type="ARBA" id="ARBA00022588"/>
    </source>
</evidence>
<dbReference type="InterPro" id="IPR027417">
    <property type="entry name" value="P-loop_NTPase"/>
</dbReference>
<dbReference type="InterPro" id="IPR016024">
    <property type="entry name" value="ARM-type_fold"/>
</dbReference>
<dbReference type="InterPro" id="IPR011029">
    <property type="entry name" value="DEATH-like_dom_sf"/>
</dbReference>
<dbReference type="GO" id="GO:0045087">
    <property type="term" value="P:innate immune response"/>
    <property type="evidence" value="ECO:0007669"/>
    <property type="project" value="UniProtKB-KW"/>
</dbReference>
<keyword evidence="2" id="KW-0963">Cytoplasm</keyword>
<dbReference type="InterPro" id="IPR001611">
    <property type="entry name" value="Leu-rich_rpt"/>
</dbReference>
<keyword evidence="8" id="KW-0391">Immunity</keyword>
<evidence type="ECO:0008006" key="13">
    <source>
        <dbReference type="Google" id="ProtNLM"/>
    </source>
</evidence>
<dbReference type="GO" id="GO:0042981">
    <property type="term" value="P:regulation of apoptotic process"/>
    <property type="evidence" value="ECO:0007669"/>
    <property type="project" value="InterPro"/>
</dbReference>
<evidence type="ECO:0000256" key="1">
    <source>
        <dbReference type="ARBA" id="ARBA00004496"/>
    </source>
</evidence>
<feature type="domain" description="CARD" evidence="9">
    <location>
        <begin position="4"/>
        <end position="82"/>
    </location>
</feature>
<reference evidence="12" key="1">
    <citation type="submission" date="2020-03" db="EMBL/GenBank/DDBJ databases">
        <title>Evolution of repeat sequences and sex chromosomes of tilapia species revealed by chromosome-level genomes.</title>
        <authorList>
            <person name="Xu L."/>
            <person name="Tao W."/>
            <person name="Wang D."/>
            <person name="Zhou Q."/>
        </authorList>
    </citation>
    <scope>NUCLEOTIDE SEQUENCE [LARGE SCALE GENOMIC DNA]</scope>
    <source>
        <strain evidence="12">Israel</strain>
    </source>
</reference>
<dbReference type="SUPFAM" id="SSF52540">
    <property type="entry name" value="P-loop containing nucleoside triphosphate hydrolases"/>
    <property type="match status" value="1"/>
</dbReference>
<evidence type="ECO:0000259" key="10">
    <source>
        <dbReference type="PROSITE" id="PS50837"/>
    </source>
</evidence>
<keyword evidence="12" id="KW-1185">Reference proteome</keyword>
<dbReference type="SUPFAM" id="SSF47986">
    <property type="entry name" value="DEATH domain"/>
    <property type="match status" value="1"/>
</dbReference>
<keyword evidence="4" id="KW-0677">Repeat</keyword>
<evidence type="ECO:0000256" key="8">
    <source>
        <dbReference type="ARBA" id="ARBA00022859"/>
    </source>
</evidence>
<evidence type="ECO:0000256" key="2">
    <source>
        <dbReference type="ARBA" id="ARBA00022490"/>
    </source>
</evidence>
<dbReference type="PROSITE" id="PS50209">
    <property type="entry name" value="CARD"/>
    <property type="match status" value="1"/>
</dbReference>
<dbReference type="PROSITE" id="PS51450">
    <property type="entry name" value="LRR"/>
    <property type="match status" value="1"/>
</dbReference>
<dbReference type="InterPro" id="IPR001315">
    <property type="entry name" value="CARD"/>
</dbReference>
<reference evidence="11" key="3">
    <citation type="submission" date="2025-09" db="UniProtKB">
        <authorList>
            <consortium name="Ensembl"/>
        </authorList>
    </citation>
    <scope>IDENTIFICATION</scope>
</reference>
<dbReference type="SUPFAM" id="SSF52047">
    <property type="entry name" value="RNI-like"/>
    <property type="match status" value="1"/>
</dbReference>
<comment type="subcellular location">
    <subcellularLocation>
        <location evidence="1">Cytoplasm</location>
    </subcellularLocation>
</comment>
<dbReference type="SUPFAM" id="SSF48371">
    <property type="entry name" value="ARM repeat"/>
    <property type="match status" value="1"/>
</dbReference>
<dbReference type="InterPro" id="IPR007111">
    <property type="entry name" value="NACHT_NTPase"/>
</dbReference>